<dbReference type="InterPro" id="IPR029058">
    <property type="entry name" value="AB_hydrolase_fold"/>
</dbReference>
<comment type="caution">
    <text evidence="3">The sequence shown here is derived from an EMBL/GenBank/DDBJ whole genome shotgun (WGS) entry which is preliminary data.</text>
</comment>
<gene>
    <name evidence="3" type="ORF">MVEN_01959500</name>
</gene>
<dbReference type="EMBL" id="JACAZI010000019">
    <property type="protein sequence ID" value="KAF7340400.1"/>
    <property type="molecule type" value="Genomic_DNA"/>
</dbReference>
<dbReference type="SUPFAM" id="SSF53474">
    <property type="entry name" value="alpha/beta-Hydrolases"/>
    <property type="match status" value="1"/>
</dbReference>
<dbReference type="InterPro" id="IPR013595">
    <property type="entry name" value="Pept_S33_TAP-like_C"/>
</dbReference>
<dbReference type="InterPro" id="IPR022742">
    <property type="entry name" value="Hydrolase_4"/>
</dbReference>
<keyword evidence="4" id="KW-1185">Reference proteome</keyword>
<evidence type="ECO:0000313" key="3">
    <source>
        <dbReference type="EMBL" id="KAF7340400.1"/>
    </source>
</evidence>
<name>A0A8H6XHE0_9AGAR</name>
<accession>A0A8H6XHE0</accession>
<proteinExistence type="predicted"/>
<dbReference type="Pfam" id="PF12146">
    <property type="entry name" value="Hydrolase_4"/>
    <property type="match status" value="1"/>
</dbReference>
<sequence length="332" mass="36724">MPFHLNNGEAVFAIQCGDGVEVTDTLEELRAFYETAAKTSQFVEFLVGSNRVSCPGWQVYRDDRFKGPVAGANMSFPLLLLTTSADPVAPTAAALKTLAGFPGSAILTQDSPGHTSMTAPSICTSTYFPQYFQNGTLPDLGTVCPRRGDAFRRSCELHGESLRCSEYERGEAACGAQGHWRCGAPILKCFTHSQPSFLFIISRYKPSHLAWAARRFAVFAYDLRGFGRTSLDKTYNSAYGQMGTPMADLEWAIKHTSSLFPGNLLFLMGHSMAISHDLSVGESWKVDPWIREYGTFYSLYDMLKTGIFLDKEGHKSKPKTLCSCCFTEQPKM</sequence>
<protein>
    <submittedName>
        <fullName evidence="3">Alpha beta hydrolase fold family</fullName>
    </submittedName>
</protein>
<dbReference type="Proteomes" id="UP000620124">
    <property type="component" value="Unassembled WGS sequence"/>
</dbReference>
<dbReference type="GO" id="GO:0016787">
    <property type="term" value="F:hydrolase activity"/>
    <property type="evidence" value="ECO:0007669"/>
    <property type="project" value="UniProtKB-KW"/>
</dbReference>
<feature type="domain" description="Peptidase S33 tripeptidyl aminopeptidase-like C-terminal" evidence="1">
    <location>
        <begin position="48"/>
        <end position="144"/>
    </location>
</feature>
<keyword evidence="3" id="KW-0378">Hydrolase</keyword>
<organism evidence="3 4">
    <name type="scientific">Mycena venus</name>
    <dbReference type="NCBI Taxonomy" id="2733690"/>
    <lineage>
        <taxon>Eukaryota</taxon>
        <taxon>Fungi</taxon>
        <taxon>Dikarya</taxon>
        <taxon>Basidiomycota</taxon>
        <taxon>Agaricomycotina</taxon>
        <taxon>Agaricomycetes</taxon>
        <taxon>Agaricomycetidae</taxon>
        <taxon>Agaricales</taxon>
        <taxon>Marasmiineae</taxon>
        <taxon>Mycenaceae</taxon>
        <taxon>Mycena</taxon>
    </lineage>
</organism>
<evidence type="ECO:0000313" key="4">
    <source>
        <dbReference type="Proteomes" id="UP000620124"/>
    </source>
</evidence>
<dbReference type="OrthoDB" id="425534at2759"/>
<reference evidence="3" key="1">
    <citation type="submission" date="2020-05" db="EMBL/GenBank/DDBJ databases">
        <title>Mycena genomes resolve the evolution of fungal bioluminescence.</title>
        <authorList>
            <person name="Tsai I.J."/>
        </authorList>
    </citation>
    <scope>NUCLEOTIDE SEQUENCE</scope>
    <source>
        <strain evidence="3">CCC161011</strain>
    </source>
</reference>
<dbReference type="Gene3D" id="3.40.50.1820">
    <property type="entry name" value="alpha/beta hydrolase"/>
    <property type="match status" value="1"/>
</dbReference>
<feature type="domain" description="Serine aminopeptidase S33" evidence="2">
    <location>
        <begin position="202"/>
        <end position="272"/>
    </location>
</feature>
<dbReference type="Pfam" id="PF08386">
    <property type="entry name" value="Abhydrolase_4"/>
    <property type="match status" value="1"/>
</dbReference>
<evidence type="ECO:0000259" key="2">
    <source>
        <dbReference type="Pfam" id="PF12146"/>
    </source>
</evidence>
<evidence type="ECO:0000259" key="1">
    <source>
        <dbReference type="Pfam" id="PF08386"/>
    </source>
</evidence>
<dbReference type="AlphaFoldDB" id="A0A8H6XHE0"/>